<protein>
    <submittedName>
        <fullName evidence="2">Uncharacterized protein</fullName>
    </submittedName>
</protein>
<comment type="caution">
    <text evidence="2">The sequence shown here is derived from an EMBL/GenBank/DDBJ whole genome shotgun (WGS) entry which is preliminary data.</text>
</comment>
<sequence length="146" mass="16453">MKLVLLSILIGIVLPTSSSFTNSSSVKRNSQEIPNPPLKGILKKSGTINTTREKSDLRVRFSSTCKWGGLSLQQLRELTNSSVRMLLEGEIEGITDTDCMLVYRVDNKDGGRPFYPFRIDRQVAYSGIRGLQYTQPIRSYCSEKIF</sequence>
<feature type="signal peptide" evidence="1">
    <location>
        <begin position="1"/>
        <end position="19"/>
    </location>
</feature>
<reference evidence="2 3" key="1">
    <citation type="submission" date="2019-10" db="EMBL/GenBank/DDBJ databases">
        <title>Assembly and Annotation for the nematode Trichostrongylus colubriformis.</title>
        <authorList>
            <person name="Martin J."/>
        </authorList>
    </citation>
    <scope>NUCLEOTIDE SEQUENCE [LARGE SCALE GENOMIC DNA]</scope>
    <source>
        <strain evidence="2">G859</strain>
        <tissue evidence="2">Whole worm</tissue>
    </source>
</reference>
<organism evidence="2 3">
    <name type="scientific">Trichostrongylus colubriformis</name>
    <name type="common">Black scour worm</name>
    <dbReference type="NCBI Taxonomy" id="6319"/>
    <lineage>
        <taxon>Eukaryota</taxon>
        <taxon>Metazoa</taxon>
        <taxon>Ecdysozoa</taxon>
        <taxon>Nematoda</taxon>
        <taxon>Chromadorea</taxon>
        <taxon>Rhabditida</taxon>
        <taxon>Rhabditina</taxon>
        <taxon>Rhabditomorpha</taxon>
        <taxon>Strongyloidea</taxon>
        <taxon>Trichostrongylidae</taxon>
        <taxon>Trichostrongylus</taxon>
    </lineage>
</organism>
<keyword evidence="3" id="KW-1185">Reference proteome</keyword>
<dbReference type="EMBL" id="WIXE01008230">
    <property type="protein sequence ID" value="KAK5979578.1"/>
    <property type="molecule type" value="Genomic_DNA"/>
</dbReference>
<keyword evidence="1" id="KW-0732">Signal</keyword>
<name>A0AAN8IQI5_TRICO</name>
<evidence type="ECO:0000313" key="2">
    <source>
        <dbReference type="EMBL" id="KAK5979578.1"/>
    </source>
</evidence>
<gene>
    <name evidence="2" type="ORF">GCK32_013638</name>
</gene>
<evidence type="ECO:0000313" key="3">
    <source>
        <dbReference type="Proteomes" id="UP001331761"/>
    </source>
</evidence>
<proteinExistence type="predicted"/>
<evidence type="ECO:0000256" key="1">
    <source>
        <dbReference type="SAM" id="SignalP"/>
    </source>
</evidence>
<accession>A0AAN8IQI5</accession>
<feature type="chain" id="PRO_5042850562" evidence="1">
    <location>
        <begin position="20"/>
        <end position="146"/>
    </location>
</feature>
<dbReference type="AlphaFoldDB" id="A0AAN8IQI5"/>
<dbReference type="Proteomes" id="UP001331761">
    <property type="component" value="Unassembled WGS sequence"/>
</dbReference>